<dbReference type="AlphaFoldDB" id="A0A4V2YUB0"/>
<protein>
    <submittedName>
        <fullName evidence="1">Uncharacterized protein</fullName>
    </submittedName>
</protein>
<comment type="caution">
    <text evidence="1">The sequence shown here is derived from an EMBL/GenBank/DDBJ whole genome shotgun (WGS) entry which is preliminary data.</text>
</comment>
<name>A0A4V2YUB0_9ACTN</name>
<dbReference type="InterPro" id="IPR036890">
    <property type="entry name" value="HATPase_C_sf"/>
</dbReference>
<dbReference type="Proteomes" id="UP000295578">
    <property type="component" value="Unassembled WGS sequence"/>
</dbReference>
<dbReference type="Gene3D" id="3.30.565.10">
    <property type="entry name" value="Histidine kinase-like ATPase, C-terminal domain"/>
    <property type="match status" value="1"/>
</dbReference>
<dbReference type="OrthoDB" id="3474613at2"/>
<sequence length="74" mass="7881">MLVEVWDSSDEMPVSKPMAELSLEDVLPDAESLNAGHEDGMSGRGLPIVEALAVECGVTETAPAGKWVWARIAD</sequence>
<dbReference type="RefSeq" id="WP_132200304.1">
    <property type="nucleotide sequence ID" value="NZ_SMKY01000144.1"/>
</dbReference>
<gene>
    <name evidence="1" type="ORF">E1293_27050</name>
</gene>
<organism evidence="1 2">
    <name type="scientific">Actinomadura darangshiensis</name>
    <dbReference type="NCBI Taxonomy" id="705336"/>
    <lineage>
        <taxon>Bacteria</taxon>
        <taxon>Bacillati</taxon>
        <taxon>Actinomycetota</taxon>
        <taxon>Actinomycetes</taxon>
        <taxon>Streptosporangiales</taxon>
        <taxon>Thermomonosporaceae</taxon>
        <taxon>Actinomadura</taxon>
    </lineage>
</organism>
<accession>A0A4V2YUB0</accession>
<evidence type="ECO:0000313" key="2">
    <source>
        <dbReference type="Proteomes" id="UP000295578"/>
    </source>
</evidence>
<reference evidence="1 2" key="1">
    <citation type="submission" date="2019-03" db="EMBL/GenBank/DDBJ databases">
        <title>Draft genome sequences of novel Actinobacteria.</title>
        <authorList>
            <person name="Sahin N."/>
            <person name="Ay H."/>
            <person name="Saygin H."/>
        </authorList>
    </citation>
    <scope>NUCLEOTIDE SEQUENCE [LARGE SCALE GENOMIC DNA]</scope>
    <source>
        <strain evidence="1 2">DSM 45941</strain>
    </source>
</reference>
<keyword evidence="2" id="KW-1185">Reference proteome</keyword>
<proteinExistence type="predicted"/>
<dbReference type="EMBL" id="SMKY01000144">
    <property type="protein sequence ID" value="TDD76567.1"/>
    <property type="molecule type" value="Genomic_DNA"/>
</dbReference>
<evidence type="ECO:0000313" key="1">
    <source>
        <dbReference type="EMBL" id="TDD76567.1"/>
    </source>
</evidence>